<gene>
    <name evidence="2" type="ORF">BC643_4528</name>
</gene>
<reference evidence="2 3" key="1">
    <citation type="submission" date="2018-09" db="EMBL/GenBank/DDBJ databases">
        <title>Genomic Encyclopedia of Archaeal and Bacterial Type Strains, Phase II (KMG-II): from individual species to whole genera.</title>
        <authorList>
            <person name="Goeker M."/>
        </authorList>
    </citation>
    <scope>NUCLEOTIDE SEQUENCE [LARGE SCALE GENOMIC DNA]</scope>
    <source>
        <strain evidence="2 3">DSM 27148</strain>
    </source>
</reference>
<protein>
    <recommendedName>
        <fullName evidence="1">DUF5672 domain-containing protein</fullName>
    </recommendedName>
</protein>
<comment type="caution">
    <text evidence="2">The sequence shown here is derived from an EMBL/GenBank/DDBJ whole genome shotgun (WGS) entry which is preliminary data.</text>
</comment>
<dbReference type="Pfam" id="PF18922">
    <property type="entry name" value="DUF5672"/>
    <property type="match status" value="1"/>
</dbReference>
<evidence type="ECO:0000313" key="3">
    <source>
        <dbReference type="Proteomes" id="UP000283387"/>
    </source>
</evidence>
<dbReference type="Proteomes" id="UP000283387">
    <property type="component" value="Unassembled WGS sequence"/>
</dbReference>
<name>A0A419VVS5_9BACT</name>
<proteinExistence type="predicted"/>
<dbReference type="InterPro" id="IPR043729">
    <property type="entry name" value="DUF5672"/>
</dbReference>
<dbReference type="RefSeq" id="WP_147377309.1">
    <property type="nucleotide sequence ID" value="NZ_RAPN01000005.1"/>
</dbReference>
<organism evidence="2 3">
    <name type="scientific">Mangrovibacterium diazotrophicum</name>
    <dbReference type="NCBI Taxonomy" id="1261403"/>
    <lineage>
        <taxon>Bacteria</taxon>
        <taxon>Pseudomonadati</taxon>
        <taxon>Bacteroidota</taxon>
        <taxon>Bacteroidia</taxon>
        <taxon>Marinilabiliales</taxon>
        <taxon>Prolixibacteraceae</taxon>
        <taxon>Mangrovibacterium</taxon>
    </lineage>
</organism>
<dbReference type="AlphaFoldDB" id="A0A419VVS5"/>
<sequence>MKHFVDRKDVCVIIPMHKPVLSDLENISFQRIVNKFSSRKIFIICPAKVSEALAKMSSKYPNIEVKIFDDKYFGKIIRHNNLLLSLEFYTAFDSYNFLLICHLDVMVIKDELDYWIQQPYDVVGAPILEGYHNDTTGKIKPKGSNGGYSLRNIKSCIKVLSSNNLCFNRLSSLWEMEKIWYWKIFRLMRDGIIYNYNVFNLKPRINEDMFWSVIAPDKFAWFKACPPQKALRFAFDANPRALFKLSDGQPPMAIHAWWRYDKEFVLHLVDKVETGELQPNEKIAI</sequence>
<evidence type="ECO:0000259" key="1">
    <source>
        <dbReference type="Pfam" id="PF18922"/>
    </source>
</evidence>
<accession>A0A419VVS5</accession>
<feature type="domain" description="DUF5672" evidence="1">
    <location>
        <begin position="63"/>
        <end position="255"/>
    </location>
</feature>
<dbReference type="OrthoDB" id="7391526at2"/>
<keyword evidence="3" id="KW-1185">Reference proteome</keyword>
<dbReference type="EMBL" id="RAPN01000005">
    <property type="protein sequence ID" value="RKD86211.1"/>
    <property type="molecule type" value="Genomic_DNA"/>
</dbReference>
<evidence type="ECO:0000313" key="2">
    <source>
        <dbReference type="EMBL" id="RKD86211.1"/>
    </source>
</evidence>